<comment type="caution">
    <text evidence="1">The sequence shown here is derived from an EMBL/GenBank/DDBJ whole genome shotgun (WGS) entry which is preliminary data.</text>
</comment>
<keyword evidence="2" id="KW-1185">Reference proteome</keyword>
<dbReference type="OrthoDB" id="6820978at2"/>
<name>A0A0J8G238_9PSED</name>
<sequence length="320" mass="36644">MISQKTLTRIRNRQGNFRWGDDYLPAIFAVPGEAPKGSRVCRLNSRKLERALHLLSIPERVFTQLALFHPAVFDIHEQKLLHPQAHVHPLHGHPLAQGASLKPLAGTLAIANHIGMDHAKVVVETSSGERKWAAYPYLGDLLIYLNAPGAAPYAVNWNIKLSKYDFMEKRRSSLKSLATRRKDRQLAELRLRLEEEYYLSAGIRTVNLSLDEIDPIVVANLDQVFGAHDRPLDLNPQLLEDFSQQVHNDFICGRPLAPVAIAFGKKWGNRDQFLARIYQDIWDRNLAVDLFQYIQIDQPLEHARYDVIEHYRSFFSETAQ</sequence>
<dbReference type="PATRIC" id="fig|1674920.3.peg.3908"/>
<dbReference type="InterPro" id="IPR011856">
    <property type="entry name" value="tRNA_endonuc-like_dom_sf"/>
</dbReference>
<dbReference type="Proteomes" id="UP000037551">
    <property type="component" value="Unassembled WGS sequence"/>
</dbReference>
<dbReference type="AlphaFoldDB" id="A0A0J8G238"/>
<reference evidence="1 2" key="1">
    <citation type="submission" date="2015-06" db="EMBL/GenBank/DDBJ databases">
        <title>Draft genome sequence of an Antarctic Pseudomonas sp. strain KG01 with full potential for biotechnological applications.</title>
        <authorList>
            <person name="Pavlov M.S."/>
            <person name="Lira F."/>
            <person name="Martinez J.L."/>
            <person name="Marshall S.H."/>
        </authorList>
    </citation>
    <scope>NUCLEOTIDE SEQUENCE [LARGE SCALE GENOMIC DNA]</scope>
    <source>
        <strain evidence="1 2">KG01</strain>
    </source>
</reference>
<dbReference type="SUPFAM" id="SSF52980">
    <property type="entry name" value="Restriction endonuclease-like"/>
    <property type="match status" value="1"/>
</dbReference>
<dbReference type="GO" id="GO:0003676">
    <property type="term" value="F:nucleic acid binding"/>
    <property type="evidence" value="ECO:0007669"/>
    <property type="project" value="InterPro"/>
</dbReference>
<protein>
    <submittedName>
        <fullName evidence="1">Uncharacterized protein</fullName>
    </submittedName>
</protein>
<dbReference type="InterPro" id="IPR011335">
    <property type="entry name" value="Restrct_endonuc-II-like"/>
</dbReference>
<gene>
    <name evidence="1" type="ORF">ACR52_06180</name>
</gene>
<dbReference type="Gene3D" id="3.40.1350.10">
    <property type="match status" value="1"/>
</dbReference>
<proteinExistence type="predicted"/>
<dbReference type="STRING" id="1674920.ACR52_06180"/>
<accession>A0A0J8G238</accession>
<organism evidence="1 2">
    <name type="scientific">Pseudomonas fildesensis</name>
    <dbReference type="NCBI Taxonomy" id="1674920"/>
    <lineage>
        <taxon>Bacteria</taxon>
        <taxon>Pseudomonadati</taxon>
        <taxon>Pseudomonadota</taxon>
        <taxon>Gammaproteobacteria</taxon>
        <taxon>Pseudomonadales</taxon>
        <taxon>Pseudomonadaceae</taxon>
        <taxon>Pseudomonas</taxon>
    </lineage>
</organism>
<dbReference type="RefSeq" id="WP_048721851.1">
    <property type="nucleotide sequence ID" value="NZ_LFMW01000003.1"/>
</dbReference>
<evidence type="ECO:0000313" key="2">
    <source>
        <dbReference type="Proteomes" id="UP000037551"/>
    </source>
</evidence>
<evidence type="ECO:0000313" key="1">
    <source>
        <dbReference type="EMBL" id="KMT56572.1"/>
    </source>
</evidence>
<dbReference type="EMBL" id="LFMW01000003">
    <property type="protein sequence ID" value="KMT56572.1"/>
    <property type="molecule type" value="Genomic_DNA"/>
</dbReference>